<feature type="transmembrane region" description="Helical" evidence="1">
    <location>
        <begin position="93"/>
        <end position="117"/>
    </location>
</feature>
<proteinExistence type="predicted"/>
<dbReference type="EMBL" id="JWME01000013">
    <property type="protein sequence ID" value="KJY49418.1"/>
    <property type="molecule type" value="Genomic_DNA"/>
</dbReference>
<comment type="caution">
    <text evidence="2">The sequence shown here is derived from an EMBL/GenBank/DDBJ whole genome shotgun (WGS) entry which is preliminary data.</text>
</comment>
<sequence>MMRMLREAAFQLCEYTRTTYFIEILLVATLSTCLVQRLGVRAWGSDPYQGFLRSAVIGLWTSCTSAAGLIGFERRKGTLAHLMVSGSGPRPAILALISSTATFGLLAFPLAGVAWLIPGPGALLPTELGEHWPVLVLGVPLIWLGALVMALVVACLFVMTPYATAYEGLVLVPCMALSGVFEGQAGAIDLGEGLKNLIPTRPALSIMKAGGIAFGPEAPILWWDLACWLVALLLWISLAARLADISEARARRDGTIEVI</sequence>
<evidence type="ECO:0000313" key="2">
    <source>
        <dbReference type="EMBL" id="KJY49418.1"/>
    </source>
</evidence>
<feature type="transmembrane region" description="Helical" evidence="1">
    <location>
        <begin position="220"/>
        <end position="243"/>
    </location>
</feature>
<reference evidence="2 3" key="1">
    <citation type="submission" date="2014-12" db="EMBL/GenBank/DDBJ databases">
        <title>Comparative genomics of the lactic acid bacteria isolated from the honey bee gut.</title>
        <authorList>
            <person name="Ellegaard K.M."/>
            <person name="Tamarit D."/>
            <person name="Javelind E."/>
            <person name="Olofsson T."/>
            <person name="Andersson S.G."/>
            <person name="Vasquez A."/>
        </authorList>
    </citation>
    <scope>NUCLEOTIDE SEQUENCE [LARGE SCALE GENOMIC DNA]</scope>
    <source>
        <strain evidence="2 3">Bin2</strain>
    </source>
</reference>
<keyword evidence="1" id="KW-0812">Transmembrane</keyword>
<dbReference type="Proteomes" id="UP000033648">
    <property type="component" value="Unassembled WGS sequence"/>
</dbReference>
<name>A0A0F4KTN7_9BIFI</name>
<keyword evidence="1" id="KW-0472">Membrane</keyword>
<dbReference type="AlphaFoldDB" id="A0A0F4KTN7"/>
<dbReference type="PATRIC" id="fig|1684.4.peg.1631"/>
<feature type="transmembrane region" description="Helical" evidence="1">
    <location>
        <begin position="137"/>
        <end position="158"/>
    </location>
</feature>
<feature type="transmembrane region" description="Helical" evidence="1">
    <location>
        <begin position="165"/>
        <end position="181"/>
    </location>
</feature>
<accession>A0A0F4KTN7</accession>
<protein>
    <submittedName>
        <fullName evidence="2">Multidrug ABC transporter permease</fullName>
    </submittedName>
</protein>
<gene>
    <name evidence="2" type="ORF">JF69_15150</name>
</gene>
<feature type="transmembrane region" description="Helical" evidence="1">
    <location>
        <begin position="51"/>
        <end position="72"/>
    </location>
</feature>
<evidence type="ECO:0000313" key="3">
    <source>
        <dbReference type="Proteomes" id="UP000033648"/>
    </source>
</evidence>
<keyword evidence="1" id="KW-1133">Transmembrane helix</keyword>
<feature type="transmembrane region" description="Helical" evidence="1">
    <location>
        <begin position="20"/>
        <end position="39"/>
    </location>
</feature>
<evidence type="ECO:0000256" key="1">
    <source>
        <dbReference type="SAM" id="Phobius"/>
    </source>
</evidence>
<organism evidence="2 3">
    <name type="scientific">Bifidobacterium asteroides</name>
    <dbReference type="NCBI Taxonomy" id="1684"/>
    <lineage>
        <taxon>Bacteria</taxon>
        <taxon>Bacillati</taxon>
        <taxon>Actinomycetota</taxon>
        <taxon>Actinomycetes</taxon>
        <taxon>Bifidobacteriales</taxon>
        <taxon>Bifidobacteriaceae</taxon>
        <taxon>Bifidobacterium</taxon>
    </lineage>
</organism>